<gene>
    <name evidence="1" type="ORF">SEV965_LOCUS39977</name>
</gene>
<reference evidence="1" key="1">
    <citation type="submission" date="2021-02" db="EMBL/GenBank/DDBJ databases">
        <authorList>
            <person name="Nowell W R."/>
        </authorList>
    </citation>
    <scope>NUCLEOTIDE SEQUENCE</scope>
</reference>
<evidence type="ECO:0000313" key="2">
    <source>
        <dbReference type="Proteomes" id="UP000663889"/>
    </source>
</evidence>
<evidence type="ECO:0000313" key="1">
    <source>
        <dbReference type="EMBL" id="CAF1584678.1"/>
    </source>
</evidence>
<name>A0A815ZKI3_9BILA</name>
<dbReference type="Proteomes" id="UP000663889">
    <property type="component" value="Unassembled WGS sequence"/>
</dbReference>
<protein>
    <submittedName>
        <fullName evidence="1">Uncharacterized protein</fullName>
    </submittedName>
</protein>
<organism evidence="1 2">
    <name type="scientific">Rotaria sordida</name>
    <dbReference type="NCBI Taxonomy" id="392033"/>
    <lineage>
        <taxon>Eukaryota</taxon>
        <taxon>Metazoa</taxon>
        <taxon>Spiralia</taxon>
        <taxon>Gnathifera</taxon>
        <taxon>Rotifera</taxon>
        <taxon>Eurotatoria</taxon>
        <taxon>Bdelloidea</taxon>
        <taxon>Philodinida</taxon>
        <taxon>Philodinidae</taxon>
        <taxon>Rotaria</taxon>
    </lineage>
</organism>
<sequence length="74" mass="8638">PKPVTLLTKKVLPKKIERNNLRSVLTQNHENKFSSTTKIFCSPRLEELIIFPLTRTFFKNIRSLFILIPSRTPS</sequence>
<proteinExistence type="predicted"/>
<comment type="caution">
    <text evidence="1">The sequence shown here is derived from an EMBL/GenBank/DDBJ whole genome shotgun (WGS) entry which is preliminary data.</text>
</comment>
<dbReference type="EMBL" id="CAJNOU010020173">
    <property type="protein sequence ID" value="CAF1584678.1"/>
    <property type="molecule type" value="Genomic_DNA"/>
</dbReference>
<feature type="non-terminal residue" evidence="1">
    <location>
        <position position="1"/>
    </location>
</feature>
<dbReference type="AlphaFoldDB" id="A0A815ZKI3"/>
<accession>A0A815ZKI3</accession>